<dbReference type="STRING" id="1754192.A0A1Y1X948"/>
<dbReference type="InterPro" id="IPR023214">
    <property type="entry name" value="HAD_sf"/>
</dbReference>
<evidence type="ECO:0000313" key="2">
    <source>
        <dbReference type="Proteomes" id="UP000193944"/>
    </source>
</evidence>
<dbReference type="NCBIfam" id="TIGR00099">
    <property type="entry name" value="Cof-subfamily"/>
    <property type="match status" value="1"/>
</dbReference>
<dbReference type="Gene3D" id="3.40.50.1000">
    <property type="entry name" value="HAD superfamily/HAD-like"/>
    <property type="match status" value="1"/>
</dbReference>
<dbReference type="OrthoDB" id="27226at2759"/>
<proteinExistence type="predicted"/>
<dbReference type="InterPro" id="IPR006379">
    <property type="entry name" value="HAD-SF_hydro_IIB"/>
</dbReference>
<dbReference type="SUPFAM" id="SSF56784">
    <property type="entry name" value="HAD-like"/>
    <property type="match status" value="1"/>
</dbReference>
<dbReference type="InterPro" id="IPR036412">
    <property type="entry name" value="HAD-like_sf"/>
</dbReference>
<protein>
    <recommendedName>
        <fullName evidence="3">HAD-like protein</fullName>
    </recommendedName>
</protein>
<dbReference type="PANTHER" id="PTHR10000">
    <property type="entry name" value="PHOSPHOSERINE PHOSPHATASE"/>
    <property type="match status" value="1"/>
</dbReference>
<evidence type="ECO:0008006" key="3">
    <source>
        <dbReference type="Google" id="ProtNLM"/>
    </source>
</evidence>
<accession>A0A1Y1X948</accession>
<reference evidence="1 2" key="1">
    <citation type="submission" date="2016-08" db="EMBL/GenBank/DDBJ databases">
        <title>A Parts List for Fungal Cellulosomes Revealed by Comparative Genomics.</title>
        <authorList>
            <consortium name="DOE Joint Genome Institute"/>
            <person name="Haitjema C.H."/>
            <person name="Gilmore S.P."/>
            <person name="Henske J.K."/>
            <person name="Solomon K.V."/>
            <person name="De Groot R."/>
            <person name="Kuo A."/>
            <person name="Mondo S.J."/>
            <person name="Salamov A.A."/>
            <person name="Labutti K."/>
            <person name="Zhao Z."/>
            <person name="Chiniquy J."/>
            <person name="Barry K."/>
            <person name="Brewer H.M."/>
            <person name="Purvine S.O."/>
            <person name="Wright A.T."/>
            <person name="Boxma B."/>
            <person name="Van Alen T."/>
            <person name="Hackstein J.H."/>
            <person name="Baker S.E."/>
            <person name="Grigoriev I.V."/>
            <person name="O'Malley M.A."/>
        </authorList>
    </citation>
    <scope>NUCLEOTIDE SEQUENCE [LARGE SCALE GENOMIC DNA]</scope>
    <source>
        <strain evidence="1 2">S4</strain>
    </source>
</reference>
<dbReference type="NCBIfam" id="TIGR01484">
    <property type="entry name" value="HAD-SF-IIB"/>
    <property type="match status" value="1"/>
</dbReference>
<dbReference type="EMBL" id="MCFG01000099">
    <property type="protein sequence ID" value="ORX82267.1"/>
    <property type="molecule type" value="Genomic_DNA"/>
</dbReference>
<dbReference type="SFLD" id="SFLDG01140">
    <property type="entry name" value="C2.B:_Phosphomannomutase_and_P"/>
    <property type="match status" value="1"/>
</dbReference>
<dbReference type="Gene3D" id="3.30.1240.10">
    <property type="match status" value="1"/>
</dbReference>
<keyword evidence="2" id="KW-1185">Reference proteome</keyword>
<reference evidence="1 2" key="2">
    <citation type="submission" date="2016-08" db="EMBL/GenBank/DDBJ databases">
        <title>Pervasive Adenine N6-methylation of Active Genes in Fungi.</title>
        <authorList>
            <consortium name="DOE Joint Genome Institute"/>
            <person name="Mondo S.J."/>
            <person name="Dannebaum R.O."/>
            <person name="Kuo R.C."/>
            <person name="Labutti K."/>
            <person name="Haridas S."/>
            <person name="Kuo A."/>
            <person name="Salamov A."/>
            <person name="Ahrendt S.R."/>
            <person name="Lipzen A."/>
            <person name="Sullivan W."/>
            <person name="Andreopoulos W.B."/>
            <person name="Clum A."/>
            <person name="Lindquist E."/>
            <person name="Daum C."/>
            <person name="Ramamoorthy G.K."/>
            <person name="Gryganskyi A."/>
            <person name="Culley D."/>
            <person name="Magnuson J.K."/>
            <person name="James T.Y."/>
            <person name="O'Malley M.A."/>
            <person name="Stajich J.E."/>
            <person name="Spatafora J.W."/>
            <person name="Visel A."/>
            <person name="Grigoriev I.V."/>
        </authorList>
    </citation>
    <scope>NUCLEOTIDE SEQUENCE [LARGE SCALE GENOMIC DNA]</scope>
    <source>
        <strain evidence="1 2">S4</strain>
    </source>
</reference>
<dbReference type="PROSITE" id="PS01228">
    <property type="entry name" value="COF_1"/>
    <property type="match status" value="1"/>
</dbReference>
<dbReference type="Proteomes" id="UP000193944">
    <property type="component" value="Unassembled WGS sequence"/>
</dbReference>
<dbReference type="GO" id="GO:0016791">
    <property type="term" value="F:phosphatase activity"/>
    <property type="evidence" value="ECO:0007669"/>
    <property type="project" value="TreeGrafter"/>
</dbReference>
<dbReference type="AlphaFoldDB" id="A0A1Y1X948"/>
<sequence length="289" mass="32726">MINELPEASTIKLIATDLDGTLLNQEGKISKKTETVIKKVLEKYPDLHFVIVTGRTRPATASIRETLGITNRPNTESLNSNGCVVFDSVGNVTCQNTLPNEYILKFHKLLNSYPKAVYAYTYSDHLITFDEKLAKKAHEMIQENFIVGNKEEHIKTVISDEARINKVCFFSVGPDSEEIKKELEKLGKEYNLEYAHYGQFAIEYMPKNTNKGTGMTKLIKELNIKKEEVIAFGDGGNDLEFLQSVGWPVAMENCYPQLKQYAKIFAKSNKEDGVADILERIFLKEDLTN</sequence>
<dbReference type="GO" id="GO:0000287">
    <property type="term" value="F:magnesium ion binding"/>
    <property type="evidence" value="ECO:0007669"/>
    <property type="project" value="TreeGrafter"/>
</dbReference>
<dbReference type="GO" id="GO:0005829">
    <property type="term" value="C:cytosol"/>
    <property type="evidence" value="ECO:0007669"/>
    <property type="project" value="TreeGrafter"/>
</dbReference>
<gene>
    <name evidence="1" type="ORF">BCR32DRAFT_232064</name>
</gene>
<evidence type="ECO:0000313" key="1">
    <source>
        <dbReference type="EMBL" id="ORX82267.1"/>
    </source>
</evidence>
<comment type="caution">
    <text evidence="1">The sequence shown here is derived from an EMBL/GenBank/DDBJ whole genome shotgun (WGS) entry which is preliminary data.</text>
</comment>
<dbReference type="SFLD" id="SFLDS00003">
    <property type="entry name" value="Haloacid_Dehalogenase"/>
    <property type="match status" value="1"/>
</dbReference>
<organism evidence="1 2">
    <name type="scientific">Anaeromyces robustus</name>
    <dbReference type="NCBI Taxonomy" id="1754192"/>
    <lineage>
        <taxon>Eukaryota</taxon>
        <taxon>Fungi</taxon>
        <taxon>Fungi incertae sedis</taxon>
        <taxon>Chytridiomycota</taxon>
        <taxon>Chytridiomycota incertae sedis</taxon>
        <taxon>Neocallimastigomycetes</taxon>
        <taxon>Neocallimastigales</taxon>
        <taxon>Neocallimastigaceae</taxon>
        <taxon>Anaeromyces</taxon>
    </lineage>
</organism>
<dbReference type="PANTHER" id="PTHR10000:SF8">
    <property type="entry name" value="HAD SUPERFAMILY HYDROLASE-LIKE, TYPE 3"/>
    <property type="match status" value="1"/>
</dbReference>
<dbReference type="InterPro" id="IPR000150">
    <property type="entry name" value="Cof"/>
</dbReference>
<name>A0A1Y1X948_9FUNG</name>
<dbReference type="Pfam" id="PF08282">
    <property type="entry name" value="Hydrolase_3"/>
    <property type="match status" value="1"/>
</dbReference>